<dbReference type="RefSeq" id="XP_060413805.1">
    <property type="nucleotide sequence ID" value="XM_060551605.1"/>
</dbReference>
<reference evidence="5" key="1">
    <citation type="submission" date="2021-06" db="EMBL/GenBank/DDBJ databases">
        <title>Comparative genomics, transcriptomics and evolutionary studies reveal genomic signatures of adaptation to plant cell wall in hemibiotrophic fungi.</title>
        <authorList>
            <consortium name="DOE Joint Genome Institute"/>
            <person name="Baroncelli R."/>
            <person name="Diaz J.F."/>
            <person name="Benocci T."/>
            <person name="Peng M."/>
            <person name="Battaglia E."/>
            <person name="Haridas S."/>
            <person name="Andreopoulos W."/>
            <person name="Labutti K."/>
            <person name="Pangilinan J."/>
            <person name="Floch G.L."/>
            <person name="Makela M.R."/>
            <person name="Henrissat B."/>
            <person name="Grigoriev I.V."/>
            <person name="Crouch J.A."/>
            <person name="De Vries R.P."/>
            <person name="Sukno S.A."/>
            <person name="Thon M.R."/>
        </authorList>
    </citation>
    <scope>NUCLEOTIDE SEQUENCE</scope>
    <source>
        <strain evidence="5">CBS 125086</strain>
    </source>
</reference>
<keyword evidence="1" id="KW-0808">Transferase</keyword>
<dbReference type="InterPro" id="IPR051531">
    <property type="entry name" value="N-acetyltransferase"/>
</dbReference>
<sequence length="190" mass="20774">MASSQDLPAPILTLEKCLVRPYHLSDAPALARAADSKAVFAHLRNRFPHPYTLAHSEGWIAMNQAPPIFNWAVVCPTSGTAMGSIGLVPGEDVYSSSYELGYWIGEEFWGRGVMTELVPAFVSWVFSGMSVGSGGAERVWAGVFSENAASQRVLEKSGFVFEGRLRRAIVKDGVCMDELRYSVVRSDLQV</sequence>
<dbReference type="AlphaFoldDB" id="A0AAD8V4I6"/>
<evidence type="ECO:0000313" key="6">
    <source>
        <dbReference type="Proteomes" id="UP001230504"/>
    </source>
</evidence>
<proteinExistence type="inferred from homology"/>
<dbReference type="Proteomes" id="UP001230504">
    <property type="component" value="Unassembled WGS sequence"/>
</dbReference>
<dbReference type="PANTHER" id="PTHR43792">
    <property type="entry name" value="GNAT FAMILY, PUTATIVE (AFU_ORTHOLOGUE AFUA_3G00765)-RELATED-RELATED"/>
    <property type="match status" value="1"/>
</dbReference>
<dbReference type="EMBL" id="JAHLJV010000032">
    <property type="protein sequence ID" value="KAK1590311.1"/>
    <property type="molecule type" value="Genomic_DNA"/>
</dbReference>
<comment type="caution">
    <text evidence="5">The sequence shown here is derived from an EMBL/GenBank/DDBJ whole genome shotgun (WGS) entry which is preliminary data.</text>
</comment>
<dbReference type="InterPro" id="IPR000182">
    <property type="entry name" value="GNAT_dom"/>
</dbReference>
<evidence type="ECO:0000256" key="1">
    <source>
        <dbReference type="ARBA" id="ARBA00022679"/>
    </source>
</evidence>
<name>A0AAD8V4I6_9PEZI</name>
<dbReference type="PANTHER" id="PTHR43792:SF8">
    <property type="entry name" value="[RIBOSOMAL PROTEIN US5]-ALANINE N-ACETYLTRANSFERASE"/>
    <property type="match status" value="1"/>
</dbReference>
<dbReference type="GO" id="GO:0016747">
    <property type="term" value="F:acyltransferase activity, transferring groups other than amino-acyl groups"/>
    <property type="evidence" value="ECO:0007669"/>
    <property type="project" value="InterPro"/>
</dbReference>
<dbReference type="GeneID" id="85435845"/>
<protein>
    <submittedName>
        <fullName evidence="5">Acetyltransferase</fullName>
    </submittedName>
</protein>
<evidence type="ECO:0000313" key="5">
    <source>
        <dbReference type="EMBL" id="KAK1590311.1"/>
    </source>
</evidence>
<organism evidence="5 6">
    <name type="scientific">Colletotrichum navitas</name>
    <dbReference type="NCBI Taxonomy" id="681940"/>
    <lineage>
        <taxon>Eukaryota</taxon>
        <taxon>Fungi</taxon>
        <taxon>Dikarya</taxon>
        <taxon>Ascomycota</taxon>
        <taxon>Pezizomycotina</taxon>
        <taxon>Sordariomycetes</taxon>
        <taxon>Hypocreomycetidae</taxon>
        <taxon>Glomerellales</taxon>
        <taxon>Glomerellaceae</taxon>
        <taxon>Colletotrichum</taxon>
        <taxon>Colletotrichum graminicola species complex</taxon>
    </lineage>
</organism>
<evidence type="ECO:0000259" key="4">
    <source>
        <dbReference type="PROSITE" id="PS51186"/>
    </source>
</evidence>
<accession>A0AAD8V4I6</accession>
<dbReference type="InterPro" id="IPR016181">
    <property type="entry name" value="Acyl_CoA_acyltransferase"/>
</dbReference>
<dbReference type="Pfam" id="PF13302">
    <property type="entry name" value="Acetyltransf_3"/>
    <property type="match status" value="1"/>
</dbReference>
<keyword evidence="2" id="KW-0012">Acyltransferase</keyword>
<comment type="similarity">
    <text evidence="3">Belongs to the acetyltransferase family. RimJ subfamily.</text>
</comment>
<evidence type="ECO:0000256" key="3">
    <source>
        <dbReference type="ARBA" id="ARBA00038502"/>
    </source>
</evidence>
<dbReference type="PROSITE" id="PS51186">
    <property type="entry name" value="GNAT"/>
    <property type="match status" value="1"/>
</dbReference>
<feature type="domain" description="N-acetyltransferase" evidence="4">
    <location>
        <begin position="22"/>
        <end position="181"/>
    </location>
</feature>
<keyword evidence="6" id="KW-1185">Reference proteome</keyword>
<dbReference type="Gene3D" id="3.40.630.30">
    <property type="match status" value="1"/>
</dbReference>
<gene>
    <name evidence="5" type="ORF">LY79DRAFT_221269</name>
</gene>
<dbReference type="SUPFAM" id="SSF55729">
    <property type="entry name" value="Acyl-CoA N-acyltransferases (Nat)"/>
    <property type="match status" value="1"/>
</dbReference>
<evidence type="ECO:0000256" key="2">
    <source>
        <dbReference type="ARBA" id="ARBA00023315"/>
    </source>
</evidence>